<dbReference type="EMBL" id="JBDJNQ010000012">
    <property type="protein sequence ID" value="MEN5379896.1"/>
    <property type="molecule type" value="Genomic_DNA"/>
</dbReference>
<dbReference type="RefSeq" id="WP_346582748.1">
    <property type="nucleotide sequence ID" value="NZ_JBDJLH010000009.1"/>
</dbReference>
<keyword evidence="7" id="KW-1185">Reference proteome</keyword>
<evidence type="ECO:0000256" key="2">
    <source>
        <dbReference type="ARBA" id="ARBA00022692"/>
    </source>
</evidence>
<keyword evidence="3" id="KW-1133">Transmembrane helix</keyword>
<feature type="domain" description="Translocation and assembly module TamB C-terminal" evidence="5">
    <location>
        <begin position="1016"/>
        <end position="1440"/>
    </location>
</feature>
<feature type="domain" description="Translocation and assembly module TamB C-terminal" evidence="5">
    <location>
        <begin position="914"/>
        <end position="1002"/>
    </location>
</feature>
<comment type="caution">
    <text evidence="6">The sequence shown here is derived from an EMBL/GenBank/DDBJ whole genome shotgun (WGS) entry which is preliminary data.</text>
</comment>
<evidence type="ECO:0000256" key="1">
    <source>
        <dbReference type="ARBA" id="ARBA00004167"/>
    </source>
</evidence>
<evidence type="ECO:0000259" key="5">
    <source>
        <dbReference type="Pfam" id="PF04357"/>
    </source>
</evidence>
<dbReference type="Pfam" id="PF04357">
    <property type="entry name" value="TamB"/>
    <property type="match status" value="2"/>
</dbReference>
<keyword evidence="2" id="KW-0812">Transmembrane</keyword>
<gene>
    <name evidence="6" type="ORF">ABE541_21695</name>
</gene>
<evidence type="ECO:0000313" key="6">
    <source>
        <dbReference type="EMBL" id="MEN5379896.1"/>
    </source>
</evidence>
<evidence type="ECO:0000313" key="7">
    <source>
        <dbReference type="Proteomes" id="UP001409291"/>
    </source>
</evidence>
<organism evidence="6 7">
    <name type="scientific">Sphingobacterium kitahiroshimense</name>
    <dbReference type="NCBI Taxonomy" id="470446"/>
    <lineage>
        <taxon>Bacteria</taxon>
        <taxon>Pseudomonadati</taxon>
        <taxon>Bacteroidota</taxon>
        <taxon>Sphingobacteriia</taxon>
        <taxon>Sphingobacteriales</taxon>
        <taxon>Sphingobacteriaceae</taxon>
        <taxon>Sphingobacterium</taxon>
    </lineage>
</organism>
<dbReference type="PANTHER" id="PTHR30441:SF8">
    <property type="entry name" value="DUF748 DOMAIN-CONTAINING PROTEIN"/>
    <property type="match status" value="1"/>
</dbReference>
<accession>A0ABV0BYP7</accession>
<keyword evidence="4" id="KW-0472">Membrane</keyword>
<sequence length="1460" mass="163801">MYKSIKKIIKIALITLASILVLLGVLLLSLQLEPVQNFIAKRAVSYLSKELNTKIALKKIYFKPFRSLVLEGFELYSPHGDTILIAEKLNASVDLNQYWDDKKIVINKLTLENTTAYYQAYKDSSNIQFLLQYFTPPKKKEKKVSKNLNFDLKQLELINNQFRYLDHTKKHYAKVVDFGDLDIKQLNADFRNIKLTDKSIQVDIKQLNLREKKGLEVKGLVAKAFVSNKRIQLDKLLLITNKSTIKDFVKLEFNSFDDFSDFNNRVNVSLRIKNSILNSEDIAFFSSSMHRVKFDLKIKQATAQGRINHIDAKNIQIETEKATKLKGNVKIIGLPDIDQTDFKLTDLSLQSTYADLQVILPKLSNNKNFKLPEIVKILNTVSYQGDLHGLYNNFHIDGELKTELGALSTKSSLNFQNETQFSGLYESKSFDIGRFLNNSLLKTTGFNLNLKGKGSSSKTLSIDLDGNLENFNFRNYTYQQIPISGIIAEEKFKGSGSIKDPNASIDFQTDVDWSDTSVLYNLVAGIHETNLYALHLSQQDSIIVHNTTIETNLKGSNINNLVGDLKANNINFSTKKGTFDIKEVVFQASGDEINRLLTVSSDVVVASLIGQIDLKTIVPYFKMLAMRYAPAIGFETELYNNQNFELDLQIKSFEPIATFFKKEISLDSGATMHAKFSSEENAAQFNLYSPIFKYSGIKISNLIVDQISNTESMSVSASADRINLTDSTYIKNVNIANILSNDSLRFNIKLSELDASNNLDLNGVIRFAHQKPAFISFDPSTIIINKNQWSLTQGSELKVSKGKWFLQDLTLQHDEQKVLLNGILSNAESDQLNILFKDFNLSSLNGITKPLGITMSGAMNGNLEINSLFKSPYFIANLQTNPILYNQLPIGQLSLKANYDQNANIVHLDSKIDDGNKSITLSGTYNIKEEEDKINLKASLKNTDLILFQPFLKSLVSNLQGRVHGELDIKGNIDKPKISGNANFTDASFIINYLRTPYHLTDKAIIVSNGIFLNNFKILDPKNSEALVNGMVDLNKLSDPTIDIKVRANNFLTLNTTLKDNNLYYGTAYASGDFNFKGLTSAINIDIKAKSEDNTVINIPFNSSMTISDNDFIYFVSPDSAITSEQIKRKSFNGITMNMDLSLSPNAEMNLYTTLGGVSGRGTGNITMNISSLGDFGMFGDYIISSGKFNFKAQDYLNKIFDLKEGGTIRWAGKPAEANINLTAIYQQRTSLSPLYNAAGQTDNPQRILAQADMNLKGLLSQPEINFDLNFPQDPYVKDELQGYLSDVNNINQQALSLIVRRSFTPGSQTDFGKEVNNTLLSAGTEIAFNQLNNIIAESLNINFFDINIKSLNDASASLRLFNDRLILTGGITDNRSNQLTDLNVFSDRVTTDAEALFYLRKDGRLLLRGSNRLNTRNFLINPNGEEYVSAVGLVYRQEFNSFSEFLSRMFPFGKKKKAK</sequence>
<dbReference type="Pfam" id="PF05359">
    <property type="entry name" value="DUF748"/>
    <property type="match status" value="1"/>
</dbReference>
<dbReference type="InterPro" id="IPR007452">
    <property type="entry name" value="TamB_C"/>
</dbReference>
<evidence type="ECO:0000256" key="3">
    <source>
        <dbReference type="ARBA" id="ARBA00022989"/>
    </source>
</evidence>
<dbReference type="Proteomes" id="UP001409291">
    <property type="component" value="Unassembled WGS sequence"/>
</dbReference>
<dbReference type="InterPro" id="IPR008023">
    <property type="entry name" value="DUF748"/>
</dbReference>
<proteinExistence type="predicted"/>
<comment type="subcellular location">
    <subcellularLocation>
        <location evidence="1">Membrane</location>
        <topology evidence="1">Single-pass membrane protein</topology>
    </subcellularLocation>
</comment>
<dbReference type="InterPro" id="IPR052894">
    <property type="entry name" value="AsmA-related"/>
</dbReference>
<evidence type="ECO:0000256" key="4">
    <source>
        <dbReference type="ARBA" id="ARBA00023136"/>
    </source>
</evidence>
<protein>
    <submittedName>
        <fullName evidence="6">Translocation/assembly module TamB domain-containing protein</fullName>
    </submittedName>
</protein>
<name>A0ABV0BYP7_9SPHI</name>
<dbReference type="PANTHER" id="PTHR30441">
    <property type="entry name" value="DUF748 DOMAIN-CONTAINING PROTEIN"/>
    <property type="match status" value="1"/>
</dbReference>
<reference evidence="6 7" key="1">
    <citation type="submission" date="2024-04" db="EMBL/GenBank/DDBJ databases">
        <title>WGS of bacteria from Torrens River.</title>
        <authorList>
            <person name="Wyrsch E.R."/>
            <person name="Drigo B."/>
        </authorList>
    </citation>
    <scope>NUCLEOTIDE SEQUENCE [LARGE SCALE GENOMIC DNA]</scope>
    <source>
        <strain evidence="6 7">TWI391</strain>
    </source>
</reference>